<accession>A0ABQ9CD15</accession>
<name>A0ABQ9CD15_9ROSI</name>
<keyword evidence="2" id="KW-1185">Reference proteome</keyword>
<reference evidence="1" key="2">
    <citation type="journal article" date="2023" name="Int. J. Mol. Sci.">
        <title>De Novo Assembly and Annotation of 11 Diverse Shrub Willow (Salix) Genomes Reveals Novel Gene Organization in Sex-Linked Regions.</title>
        <authorList>
            <person name="Hyden B."/>
            <person name="Feng K."/>
            <person name="Yates T.B."/>
            <person name="Jawdy S."/>
            <person name="Cereghino C."/>
            <person name="Smart L.B."/>
            <person name="Muchero W."/>
        </authorList>
    </citation>
    <scope>NUCLEOTIDE SEQUENCE</scope>
    <source>
        <tissue evidence="1">Shoot tip</tissue>
    </source>
</reference>
<dbReference type="EMBL" id="JAPFFI010000004">
    <property type="protein sequence ID" value="KAJ6397188.1"/>
    <property type="molecule type" value="Genomic_DNA"/>
</dbReference>
<dbReference type="Proteomes" id="UP001141253">
    <property type="component" value="Chromosome 4"/>
</dbReference>
<protein>
    <submittedName>
        <fullName evidence="1">Uncharacterized protein</fullName>
    </submittedName>
</protein>
<evidence type="ECO:0000313" key="1">
    <source>
        <dbReference type="EMBL" id="KAJ6397188.1"/>
    </source>
</evidence>
<sequence length="43" mass="5365">MRLQRLSRSKCYKRTSKYSLNIWNYNTKVSFLLFNEHLVFHKN</sequence>
<reference evidence="1" key="1">
    <citation type="submission" date="2022-10" db="EMBL/GenBank/DDBJ databases">
        <authorList>
            <person name="Hyden B.L."/>
            <person name="Feng K."/>
            <person name="Yates T."/>
            <person name="Jawdy S."/>
            <person name="Smart L.B."/>
            <person name="Muchero W."/>
        </authorList>
    </citation>
    <scope>NUCLEOTIDE SEQUENCE</scope>
    <source>
        <tissue evidence="1">Shoot tip</tissue>
    </source>
</reference>
<comment type="caution">
    <text evidence="1">The sequence shown here is derived from an EMBL/GenBank/DDBJ whole genome shotgun (WGS) entry which is preliminary data.</text>
</comment>
<gene>
    <name evidence="1" type="ORF">OIU77_022099</name>
</gene>
<evidence type="ECO:0000313" key="2">
    <source>
        <dbReference type="Proteomes" id="UP001141253"/>
    </source>
</evidence>
<organism evidence="1 2">
    <name type="scientific">Salix suchowensis</name>
    <dbReference type="NCBI Taxonomy" id="1278906"/>
    <lineage>
        <taxon>Eukaryota</taxon>
        <taxon>Viridiplantae</taxon>
        <taxon>Streptophyta</taxon>
        <taxon>Embryophyta</taxon>
        <taxon>Tracheophyta</taxon>
        <taxon>Spermatophyta</taxon>
        <taxon>Magnoliopsida</taxon>
        <taxon>eudicotyledons</taxon>
        <taxon>Gunneridae</taxon>
        <taxon>Pentapetalae</taxon>
        <taxon>rosids</taxon>
        <taxon>fabids</taxon>
        <taxon>Malpighiales</taxon>
        <taxon>Salicaceae</taxon>
        <taxon>Saliceae</taxon>
        <taxon>Salix</taxon>
    </lineage>
</organism>
<proteinExistence type="predicted"/>